<evidence type="ECO:0000259" key="1">
    <source>
        <dbReference type="SMART" id="SM01017"/>
    </source>
</evidence>
<dbReference type="GeneID" id="25037870"/>
<dbReference type="Gene3D" id="2.60.40.640">
    <property type="match status" value="1"/>
</dbReference>
<proteinExistence type="predicted"/>
<dbReference type="RefSeq" id="XP_013025422.1">
    <property type="nucleotide sequence ID" value="XM_013169968.1"/>
</dbReference>
<dbReference type="SMART" id="SM01017">
    <property type="entry name" value="Arrestin_C"/>
    <property type="match status" value="1"/>
</dbReference>
<dbReference type="OrthoDB" id="5380413at2759"/>
<dbReference type="InterPro" id="IPR014752">
    <property type="entry name" value="Arrestin-like_C"/>
</dbReference>
<dbReference type="Proteomes" id="UP000015464">
    <property type="component" value="Unassembled WGS sequence"/>
</dbReference>
<organism evidence="2 3">
    <name type="scientific">Schizosaccharomyces cryophilus (strain OY26 / ATCC MYA-4695 / CBS 11777 / NBRC 106824 / NRRL Y48691)</name>
    <name type="common">Fission yeast</name>
    <dbReference type="NCBI Taxonomy" id="653667"/>
    <lineage>
        <taxon>Eukaryota</taxon>
        <taxon>Fungi</taxon>
        <taxon>Dikarya</taxon>
        <taxon>Ascomycota</taxon>
        <taxon>Taphrinomycotina</taxon>
        <taxon>Schizosaccharomycetes</taxon>
        <taxon>Schizosaccharomycetales</taxon>
        <taxon>Schizosaccharomycetaceae</taxon>
        <taxon>Schizosaccharomyces</taxon>
    </lineage>
</organism>
<feature type="domain" description="Arrestin C-terminal-like" evidence="1">
    <location>
        <begin position="287"/>
        <end position="430"/>
    </location>
</feature>
<dbReference type="Pfam" id="PF02752">
    <property type="entry name" value="Arrestin_C"/>
    <property type="match status" value="1"/>
</dbReference>
<name>S9VV68_SCHCR</name>
<dbReference type="STRING" id="653667.S9VV68"/>
<keyword evidence="3" id="KW-1185">Reference proteome</keyword>
<dbReference type="InterPro" id="IPR011022">
    <property type="entry name" value="Arrestin_C-like"/>
</dbReference>
<dbReference type="GO" id="GO:0005737">
    <property type="term" value="C:cytoplasm"/>
    <property type="evidence" value="ECO:0007669"/>
    <property type="project" value="TreeGrafter"/>
</dbReference>
<dbReference type="SUPFAM" id="SSF81296">
    <property type="entry name" value="E set domains"/>
    <property type="match status" value="1"/>
</dbReference>
<dbReference type="PANTHER" id="PTHR11188:SF17">
    <property type="entry name" value="FI21816P1"/>
    <property type="match status" value="1"/>
</dbReference>
<dbReference type="InterPro" id="IPR014756">
    <property type="entry name" value="Ig_E-set"/>
</dbReference>
<gene>
    <name evidence="2" type="ORF">SPOG_03553</name>
</gene>
<protein>
    <submittedName>
        <fullName evidence="2">Arrestin</fullName>
    </submittedName>
</protein>
<dbReference type="GO" id="GO:0015031">
    <property type="term" value="P:protein transport"/>
    <property type="evidence" value="ECO:0007669"/>
    <property type="project" value="TreeGrafter"/>
</dbReference>
<dbReference type="EMBL" id="KE546994">
    <property type="protein sequence ID" value="EPY50084.1"/>
    <property type="molecule type" value="Genomic_DNA"/>
</dbReference>
<dbReference type="AlphaFoldDB" id="S9VV68"/>
<dbReference type="HOGENOM" id="CLU_667573_0_0_1"/>
<dbReference type="InterPro" id="IPR050357">
    <property type="entry name" value="Arrestin_domain-protein"/>
</dbReference>
<dbReference type="PANTHER" id="PTHR11188">
    <property type="entry name" value="ARRESTIN DOMAIN CONTAINING PROTEIN"/>
    <property type="match status" value="1"/>
</dbReference>
<sequence>MKILKKLPLCFTNKSESVISEQESNSETCSLGSSKSLWGLSETETVTDGFYNGEKDTGFGKTKRFSSTIEWRDPFYTGQREKTLFPITKSPIRKSKPQLLDLSRNPFVDTENLKLAITLPEGPLHAGTFIKGHVWVSYEPLRNQDDSICLTQLYVDLFGTLKLKSAIEPIFSVSEKYSLQHALPATPTNLGAFSSNEFGFLLKEPCKFSFPFAFVVPLDLGPGSFRTQKLQFSYSFSATLFFSSLSGEAQFTRTSIEKTILPSMNENVASINNNIVCENTVYSKKLDTPKISLRISISRSLFFSGQDVGLNIQYNSKSQSIVRYINVCLLESIQVLKTDSSQYHASQAAPKKKTGKVVSKWKVNPQDTGYHIYPQLGKIYIFLNLPGSCRTIETNAQVRISYTIKVSLKTVLHSKLTEAYLPITILHAHK</sequence>
<dbReference type="OMA" id="EPCKFSF"/>
<accession>S9VV68</accession>
<evidence type="ECO:0000313" key="2">
    <source>
        <dbReference type="EMBL" id="EPY50084.1"/>
    </source>
</evidence>
<evidence type="ECO:0000313" key="3">
    <source>
        <dbReference type="Proteomes" id="UP000015464"/>
    </source>
</evidence>
<reference evidence="2 3" key="1">
    <citation type="journal article" date="2011" name="Science">
        <title>Comparative functional genomics of the fission yeasts.</title>
        <authorList>
            <person name="Rhind N."/>
            <person name="Chen Z."/>
            <person name="Yassour M."/>
            <person name="Thompson D.A."/>
            <person name="Haas B.J."/>
            <person name="Habib N."/>
            <person name="Wapinski I."/>
            <person name="Roy S."/>
            <person name="Lin M.F."/>
            <person name="Heiman D.I."/>
            <person name="Young S.K."/>
            <person name="Furuya K."/>
            <person name="Guo Y."/>
            <person name="Pidoux A."/>
            <person name="Chen H.M."/>
            <person name="Robbertse B."/>
            <person name="Goldberg J.M."/>
            <person name="Aoki K."/>
            <person name="Bayne E.H."/>
            <person name="Berlin A.M."/>
            <person name="Desjardins C.A."/>
            <person name="Dobbs E."/>
            <person name="Dukaj L."/>
            <person name="Fan L."/>
            <person name="FitzGerald M.G."/>
            <person name="French C."/>
            <person name="Gujja S."/>
            <person name="Hansen K."/>
            <person name="Keifenheim D."/>
            <person name="Levin J.Z."/>
            <person name="Mosher R.A."/>
            <person name="Mueller C.A."/>
            <person name="Pfiffner J."/>
            <person name="Priest M."/>
            <person name="Russ C."/>
            <person name="Smialowska A."/>
            <person name="Swoboda P."/>
            <person name="Sykes S.M."/>
            <person name="Vaughn M."/>
            <person name="Vengrova S."/>
            <person name="Yoder R."/>
            <person name="Zeng Q."/>
            <person name="Allshire R."/>
            <person name="Baulcombe D."/>
            <person name="Birren B.W."/>
            <person name="Brown W."/>
            <person name="Ekwall K."/>
            <person name="Kellis M."/>
            <person name="Leatherwood J."/>
            <person name="Levin H."/>
            <person name="Margalit H."/>
            <person name="Martienssen R."/>
            <person name="Nieduszynski C.A."/>
            <person name="Spatafora J.W."/>
            <person name="Friedman N."/>
            <person name="Dalgaard J.Z."/>
            <person name="Baumann P."/>
            <person name="Niki H."/>
            <person name="Regev A."/>
            <person name="Nusbaum C."/>
        </authorList>
    </citation>
    <scope>NUCLEOTIDE SEQUENCE [LARGE SCALE GENOMIC DNA]</scope>
    <source>
        <strain evidence="3">OY26 / ATCC MYA-4695 / CBS 11777 / NBRC 106824 / NRRL Y48691</strain>
    </source>
</reference>